<keyword evidence="3" id="KW-1185">Reference proteome</keyword>
<feature type="region of interest" description="Disordered" evidence="1">
    <location>
        <begin position="397"/>
        <end position="422"/>
    </location>
</feature>
<organism evidence="2 3">
    <name type="scientific">Nocardioides marinus</name>
    <dbReference type="NCBI Taxonomy" id="374514"/>
    <lineage>
        <taxon>Bacteria</taxon>
        <taxon>Bacillati</taxon>
        <taxon>Actinomycetota</taxon>
        <taxon>Actinomycetes</taxon>
        <taxon>Propionibacteriales</taxon>
        <taxon>Nocardioidaceae</taxon>
        <taxon>Nocardioides</taxon>
    </lineage>
</organism>
<accession>A0A7Y9YCW2</accession>
<reference evidence="2 3" key="1">
    <citation type="submission" date="2020-07" db="EMBL/GenBank/DDBJ databases">
        <title>Sequencing the genomes of 1000 actinobacteria strains.</title>
        <authorList>
            <person name="Klenk H.-P."/>
        </authorList>
    </citation>
    <scope>NUCLEOTIDE SEQUENCE [LARGE SCALE GENOMIC DNA]</scope>
    <source>
        <strain evidence="2 3">DSM 18248</strain>
    </source>
</reference>
<dbReference type="AlphaFoldDB" id="A0A7Y9YCW2"/>
<dbReference type="Proteomes" id="UP000537326">
    <property type="component" value="Unassembled WGS sequence"/>
</dbReference>
<dbReference type="Pfam" id="PF13589">
    <property type="entry name" value="HATPase_c_3"/>
    <property type="match status" value="1"/>
</dbReference>
<evidence type="ECO:0008006" key="4">
    <source>
        <dbReference type="Google" id="ProtNLM"/>
    </source>
</evidence>
<sequence length="463" mass="51227">MKGRGMADEPKVVNADPTKTFFISMLVRDISLVPAIVDLVDNSVDGARRLRPRPAPTEASETASDSPRFEGLWINVRTTEAGFEISDNCGGIPWEIARDYAFRFGRPDDAPASPNSIGQFGIGMKRALFKLGSAFSVDSSTTGESFLLKVNVNEWAKTKKWVFPDVTYEAKETSLDACGTVIKVKPLHPSVSDTFTETRFRNNLTLELARAHQATINDGLAITLNNVPINVNVQTLLSTDQLKPARISETLDADTDRPVHVEIVAGIDVSSPADAGWYIYCNGRLILGPDRSEVTGWGEGKGKTLPQYHNQFARFKGYVFFESADVEKLPWTTTKEGIDQDHRVFRAVRPRMLEVARPIIDFLNALDSEKDRPPRDVISLETVVASAEKSGAVPITSVGSSDKFVSPPRTPAPKKPQTQSIQFSRPIAQINAVKKKLKVSSAREVGEKTFDYYFRRECDDSDE</sequence>
<proteinExistence type="predicted"/>
<feature type="region of interest" description="Disordered" evidence="1">
    <location>
        <begin position="47"/>
        <end position="66"/>
    </location>
</feature>
<gene>
    <name evidence="2" type="ORF">BKA05_001371</name>
</gene>
<evidence type="ECO:0000256" key="1">
    <source>
        <dbReference type="SAM" id="MobiDB-lite"/>
    </source>
</evidence>
<dbReference type="RefSeq" id="WP_179530776.1">
    <property type="nucleotide sequence ID" value="NZ_BAAAPP010000004.1"/>
</dbReference>
<comment type="caution">
    <text evidence="2">The sequence shown here is derived from an EMBL/GenBank/DDBJ whole genome shotgun (WGS) entry which is preliminary data.</text>
</comment>
<dbReference type="SUPFAM" id="SSF55874">
    <property type="entry name" value="ATPase domain of HSP90 chaperone/DNA topoisomerase II/histidine kinase"/>
    <property type="match status" value="1"/>
</dbReference>
<dbReference type="Gene3D" id="3.30.565.10">
    <property type="entry name" value="Histidine kinase-like ATPase, C-terminal domain"/>
    <property type="match status" value="1"/>
</dbReference>
<dbReference type="EMBL" id="JACBZI010000001">
    <property type="protein sequence ID" value="NYI09856.1"/>
    <property type="molecule type" value="Genomic_DNA"/>
</dbReference>
<evidence type="ECO:0000313" key="2">
    <source>
        <dbReference type="EMBL" id="NYI09856.1"/>
    </source>
</evidence>
<dbReference type="InterPro" id="IPR036890">
    <property type="entry name" value="HATPase_C_sf"/>
</dbReference>
<evidence type="ECO:0000313" key="3">
    <source>
        <dbReference type="Proteomes" id="UP000537326"/>
    </source>
</evidence>
<protein>
    <recommendedName>
        <fullName evidence="4">Histidine kinase-, DNA gyrase B-, and HSP90-like ATPase</fullName>
    </recommendedName>
</protein>
<name>A0A7Y9YCW2_9ACTN</name>